<keyword evidence="10" id="KW-0496">Mitochondrion</keyword>
<feature type="transmembrane region" description="Helical" evidence="8">
    <location>
        <begin position="248"/>
        <end position="265"/>
    </location>
</feature>
<dbReference type="GO" id="GO:0005462">
    <property type="term" value="F:UDP-N-acetylglucosamine transmembrane transporter activity"/>
    <property type="evidence" value="ECO:0007669"/>
    <property type="project" value="TreeGrafter"/>
</dbReference>
<evidence type="ECO:0000256" key="2">
    <source>
        <dbReference type="ARBA" id="ARBA00022448"/>
    </source>
</evidence>
<keyword evidence="2" id="KW-0813">Transport</keyword>
<keyword evidence="4 8" id="KW-0812">Transmembrane</keyword>
<feature type="transmembrane region" description="Helical" evidence="8">
    <location>
        <begin position="38"/>
        <end position="60"/>
    </location>
</feature>
<keyword evidence="11" id="KW-1185">Reference proteome</keyword>
<organism evidence="9 11">
    <name type="scientific">Plasmodiophora brassicae</name>
    <name type="common">Clubroot disease agent</name>
    <dbReference type="NCBI Taxonomy" id="37360"/>
    <lineage>
        <taxon>Eukaryota</taxon>
        <taxon>Sar</taxon>
        <taxon>Rhizaria</taxon>
        <taxon>Endomyxa</taxon>
        <taxon>Phytomyxea</taxon>
        <taxon>Plasmodiophorida</taxon>
        <taxon>Plasmodiophoridae</taxon>
        <taxon>Plasmodiophora</taxon>
    </lineage>
</organism>
<dbReference type="PANTHER" id="PTHR10778">
    <property type="entry name" value="SOLUTE CARRIER FAMILY 35 MEMBER B"/>
    <property type="match status" value="1"/>
</dbReference>
<sequence>MVSTRRRRQGDDGGRRQDDAPVGARRPMSRLSVRRPKAYLDGLLARAIAGVFAGCAVNNVTLELLVRADPGIGNTVTASQFVFIALVGLVTHLDRRLRLKPRHSPFSFVLATTAVFLTVSIINNVVFKYNISLPFHMIFRSCSLVVSLLLGLTVFGKSYSMRQTLSCLMITAGVLLATFADSSARSSAPCCDNEGRQTTDNAADDGTLATWMFGVSLLVISLVLSAVLGHCQEWGYRKYGRHPQENMFYSHLMAAPFFLFLASDIGPRGAALLQSSPIDLLGVGLHPGLILLVNVVSQWVCVQSVYDVTALSTTLTCTFTLTIRKFLSLIISVVFLGNAFTLLHWLGTAMVFGGTVLYSLPADLFADAGPPPSTTTKTRKHE</sequence>
<keyword evidence="3" id="KW-0762">Sugar transport</keyword>
<feature type="region of interest" description="Disordered" evidence="7">
    <location>
        <begin position="1"/>
        <end position="27"/>
    </location>
</feature>
<evidence type="ECO:0000313" key="12">
    <source>
        <dbReference type="Proteomes" id="UP000290189"/>
    </source>
</evidence>
<feature type="compositionally biased region" description="Basic and acidic residues" evidence="7">
    <location>
        <begin position="9"/>
        <end position="19"/>
    </location>
</feature>
<feature type="transmembrane region" description="Helical" evidence="8">
    <location>
        <begin position="105"/>
        <end position="127"/>
    </location>
</feature>
<feature type="transmembrane region" description="Helical" evidence="8">
    <location>
        <begin position="208"/>
        <end position="228"/>
    </location>
</feature>
<evidence type="ECO:0000256" key="7">
    <source>
        <dbReference type="SAM" id="MobiDB-lite"/>
    </source>
</evidence>
<dbReference type="Pfam" id="PF08449">
    <property type="entry name" value="UAA"/>
    <property type="match status" value="1"/>
</dbReference>
<dbReference type="STRING" id="37360.A0A0G4IPP7"/>
<dbReference type="GO" id="GO:0005464">
    <property type="term" value="F:UDP-xylose transmembrane transporter activity"/>
    <property type="evidence" value="ECO:0007669"/>
    <property type="project" value="TreeGrafter"/>
</dbReference>
<evidence type="ECO:0000256" key="6">
    <source>
        <dbReference type="ARBA" id="ARBA00023136"/>
    </source>
</evidence>
<evidence type="ECO:0000313" key="11">
    <source>
        <dbReference type="Proteomes" id="UP000039324"/>
    </source>
</evidence>
<geneLocation type="mitochondrion" evidence="10"/>
<evidence type="ECO:0008006" key="13">
    <source>
        <dbReference type="Google" id="ProtNLM"/>
    </source>
</evidence>
<evidence type="ECO:0000313" key="9">
    <source>
        <dbReference type="EMBL" id="CEO97195.1"/>
    </source>
</evidence>
<feature type="transmembrane region" description="Helical" evidence="8">
    <location>
        <begin position="167"/>
        <end position="188"/>
    </location>
</feature>
<dbReference type="Proteomes" id="UP000290189">
    <property type="component" value="Unassembled WGS sequence"/>
</dbReference>
<evidence type="ECO:0000256" key="1">
    <source>
        <dbReference type="ARBA" id="ARBA00004127"/>
    </source>
</evidence>
<dbReference type="InterPro" id="IPR013657">
    <property type="entry name" value="SCL35B1-4/HUT1"/>
</dbReference>
<keyword evidence="5 8" id="KW-1133">Transmembrane helix</keyword>
<reference evidence="9 11" key="1">
    <citation type="submission" date="2015-02" db="EMBL/GenBank/DDBJ databases">
        <authorList>
            <person name="Chooi Y.-H."/>
        </authorList>
    </citation>
    <scope>NUCLEOTIDE SEQUENCE [LARGE SCALE GENOMIC DNA]</scope>
    <source>
        <strain evidence="9">E3</strain>
    </source>
</reference>
<keyword evidence="6 8" id="KW-0472">Membrane</keyword>
<evidence type="ECO:0000256" key="3">
    <source>
        <dbReference type="ARBA" id="ARBA00022597"/>
    </source>
</evidence>
<evidence type="ECO:0000256" key="8">
    <source>
        <dbReference type="SAM" id="Phobius"/>
    </source>
</evidence>
<reference evidence="10 12" key="2">
    <citation type="submission" date="2018-03" db="EMBL/GenBank/DDBJ databases">
        <authorList>
            <person name="Fogelqvist J."/>
        </authorList>
    </citation>
    <scope>NUCLEOTIDE SEQUENCE [LARGE SCALE GENOMIC DNA]</scope>
</reference>
<feature type="transmembrane region" description="Helical" evidence="8">
    <location>
        <begin position="326"/>
        <end position="347"/>
    </location>
</feature>
<dbReference type="GO" id="GO:0005789">
    <property type="term" value="C:endoplasmic reticulum membrane"/>
    <property type="evidence" value="ECO:0007669"/>
    <property type="project" value="TreeGrafter"/>
</dbReference>
<accession>A0A0G4IPP7</accession>
<comment type="subcellular location">
    <subcellularLocation>
        <location evidence="1">Endomembrane system</location>
        <topology evidence="1">Multi-pass membrane protein</topology>
    </subcellularLocation>
</comment>
<evidence type="ECO:0000313" key="10">
    <source>
        <dbReference type="EMBL" id="SPQ97513.1"/>
    </source>
</evidence>
<feature type="transmembrane region" description="Helical" evidence="8">
    <location>
        <begin position="72"/>
        <end position="93"/>
    </location>
</feature>
<feature type="transmembrane region" description="Helical" evidence="8">
    <location>
        <begin position="285"/>
        <end position="306"/>
    </location>
</feature>
<dbReference type="NCBIfam" id="TIGR00803">
    <property type="entry name" value="nst"/>
    <property type="match status" value="1"/>
</dbReference>
<dbReference type="GO" id="GO:0000139">
    <property type="term" value="C:Golgi membrane"/>
    <property type="evidence" value="ECO:0007669"/>
    <property type="project" value="TreeGrafter"/>
</dbReference>
<proteinExistence type="predicted"/>
<gene>
    <name evidence="9" type="ORF">PBRA_000540</name>
    <name evidence="10" type="ORF">PLBR_LOCUS4728</name>
</gene>
<dbReference type="SUPFAM" id="SSF103481">
    <property type="entry name" value="Multidrug resistance efflux transporter EmrE"/>
    <property type="match status" value="1"/>
</dbReference>
<dbReference type="AlphaFoldDB" id="A0A0G4IPP7"/>
<dbReference type="InterPro" id="IPR037185">
    <property type="entry name" value="EmrE-like"/>
</dbReference>
<dbReference type="EMBL" id="OVEO01000008">
    <property type="protein sequence ID" value="SPQ97513.1"/>
    <property type="molecule type" value="Genomic_DNA"/>
</dbReference>
<name>A0A0G4IPP7_PLABS</name>
<dbReference type="OrthoDB" id="999962at2759"/>
<evidence type="ECO:0000256" key="4">
    <source>
        <dbReference type="ARBA" id="ARBA00022692"/>
    </source>
</evidence>
<protein>
    <recommendedName>
        <fullName evidence="13">Sugar phosphate transporter domain-containing protein</fullName>
    </recommendedName>
</protein>
<dbReference type="Proteomes" id="UP000039324">
    <property type="component" value="Unassembled WGS sequence"/>
</dbReference>
<feature type="transmembrane region" description="Helical" evidence="8">
    <location>
        <begin position="133"/>
        <end position="155"/>
    </location>
</feature>
<dbReference type="PANTHER" id="PTHR10778:SF4">
    <property type="entry name" value="NUCLEOTIDE SUGAR TRANSPORTER SLC35B4"/>
    <property type="match status" value="1"/>
</dbReference>
<evidence type="ECO:0000256" key="5">
    <source>
        <dbReference type="ARBA" id="ARBA00022989"/>
    </source>
</evidence>
<dbReference type="OMA" id="NPFTGWH"/>
<dbReference type="EMBL" id="CDSF01000079">
    <property type="protein sequence ID" value="CEO97195.1"/>
    <property type="molecule type" value="Genomic_DNA"/>
</dbReference>